<evidence type="ECO:0000313" key="12">
    <source>
        <dbReference type="EMBL" id="RHC66460.1"/>
    </source>
</evidence>
<evidence type="ECO:0000256" key="7">
    <source>
        <dbReference type="ARBA" id="ARBA00023014"/>
    </source>
</evidence>
<evidence type="ECO:0000313" key="16">
    <source>
        <dbReference type="Proteomes" id="UP000283497"/>
    </source>
</evidence>
<dbReference type="Gene3D" id="3.30.70.20">
    <property type="match status" value="1"/>
</dbReference>
<keyword evidence="17" id="KW-1185">Reference proteome</keyword>
<keyword evidence="6" id="KW-0408">Iron</keyword>
<dbReference type="PROSITE" id="PS51379">
    <property type="entry name" value="4FE4S_FER_2"/>
    <property type="match status" value="2"/>
</dbReference>
<dbReference type="InterPro" id="IPR007160">
    <property type="entry name" value="DUF362"/>
</dbReference>
<dbReference type="Proteomes" id="UP000095390">
    <property type="component" value="Unassembled WGS sequence"/>
</dbReference>
<comment type="cofactor">
    <cofactor evidence="1">
        <name>[4Fe-4S] cluster</name>
        <dbReference type="ChEBI" id="CHEBI:49883"/>
    </cofactor>
</comment>
<dbReference type="OrthoDB" id="9781559at2"/>
<dbReference type="Proteomes" id="UP000284621">
    <property type="component" value="Unassembled WGS sequence"/>
</dbReference>
<dbReference type="Pfam" id="PF04015">
    <property type="entry name" value="DUF362"/>
    <property type="match status" value="1"/>
</dbReference>
<evidence type="ECO:0000259" key="8">
    <source>
        <dbReference type="PROSITE" id="PS51379"/>
    </source>
</evidence>
<dbReference type="Proteomes" id="UP000283497">
    <property type="component" value="Unassembled WGS sequence"/>
</dbReference>
<dbReference type="Proteomes" id="UP000095679">
    <property type="component" value="Unassembled WGS sequence"/>
</dbReference>
<evidence type="ECO:0000256" key="4">
    <source>
        <dbReference type="ARBA" id="ARBA00022485"/>
    </source>
</evidence>
<dbReference type="EMBL" id="QSEP01000010">
    <property type="protein sequence ID" value="RGZ85108.1"/>
    <property type="molecule type" value="Genomic_DNA"/>
</dbReference>
<keyword evidence="5" id="KW-0479">Metal-binding</keyword>
<dbReference type="InterPro" id="IPR017896">
    <property type="entry name" value="4Fe4S_Fe-S-bd"/>
</dbReference>
<dbReference type="EMBL" id="CYYC01000013">
    <property type="protein sequence ID" value="CUM96091.1"/>
    <property type="molecule type" value="Genomic_DNA"/>
</dbReference>
<evidence type="ECO:0000256" key="1">
    <source>
        <dbReference type="ARBA" id="ARBA00001966"/>
    </source>
</evidence>
<protein>
    <recommendedName>
        <fullName evidence="3">Ferredoxin</fullName>
    </recommendedName>
</protein>
<evidence type="ECO:0000313" key="9">
    <source>
        <dbReference type="EMBL" id="CUM96091.1"/>
    </source>
</evidence>
<feature type="domain" description="4Fe-4S ferredoxin-type" evidence="8">
    <location>
        <begin position="219"/>
        <end position="248"/>
    </location>
</feature>
<sequence>MEKSKVYFTDFRAKLGEGLPLKLKRLLKKAGISEIDMENKFVAIKMHFGELGNVSFLRPNYAKAVADVIKELGGKPFLTDCNTLYPGSRKNALEHLQCAWENGFTAMTVGCPILIGDGLKGTDDIEVPVEGGEYIKSAKIGRAIMDADIFISLSHFKGHETTGFGGAIKNIGMGCGSRAGKKEQHTNGQPTIHEDMCRGCRRCMRECANNGLVFDEETKKMHIDGANCVGCGRCIGACNFDAIEFENWAATKDLNCRMAEYTKAVVDGRPNFHISLVVDVSPNCDCHAENDAPILPNIGMFASFDPLALDQACVDACLKMQPLPNSQLSENMHKEGFCDHHDHFENSTPESEYKTCLEHAEKIGLGSREYELIVMK</sequence>
<evidence type="ECO:0000313" key="15">
    <source>
        <dbReference type="Proteomes" id="UP000095679"/>
    </source>
</evidence>
<evidence type="ECO:0000313" key="17">
    <source>
        <dbReference type="Proteomes" id="UP000284621"/>
    </source>
</evidence>
<reference evidence="14 15" key="1">
    <citation type="submission" date="2015-09" db="EMBL/GenBank/DDBJ databases">
        <authorList>
            <consortium name="Pathogen Informatics"/>
        </authorList>
    </citation>
    <scope>NUCLEOTIDE SEQUENCE [LARGE SCALE GENOMIC DNA]</scope>
    <source>
        <strain evidence="10 15">2789STDY5834835</strain>
        <strain evidence="9 14">2789STDY5834966</strain>
    </source>
</reference>
<dbReference type="EMBL" id="CYZL01000009">
    <property type="protein sequence ID" value="CUO17853.1"/>
    <property type="molecule type" value="Genomic_DNA"/>
</dbReference>
<dbReference type="AlphaFoldDB" id="A0A174CXD9"/>
<dbReference type="Proteomes" id="UP000286561">
    <property type="component" value="Unassembled WGS sequence"/>
</dbReference>
<name>A0A174CXD9_9FIRM</name>
<evidence type="ECO:0000313" key="18">
    <source>
        <dbReference type="Proteomes" id="UP000286561"/>
    </source>
</evidence>
<dbReference type="Gene3D" id="3.40.50.11440">
    <property type="match status" value="1"/>
</dbReference>
<feature type="domain" description="4Fe-4S ferredoxin-type" evidence="8">
    <location>
        <begin position="188"/>
        <end position="217"/>
    </location>
</feature>
<evidence type="ECO:0000313" key="11">
    <source>
        <dbReference type="EMBL" id="RGZ85108.1"/>
    </source>
</evidence>
<evidence type="ECO:0000256" key="6">
    <source>
        <dbReference type="ARBA" id="ARBA00023004"/>
    </source>
</evidence>
<dbReference type="Pfam" id="PF12838">
    <property type="entry name" value="Fer4_7"/>
    <property type="match status" value="1"/>
</dbReference>
<gene>
    <name evidence="13" type="ORF">DW068_07380</name>
    <name evidence="12" type="ORF">DW833_04800</name>
    <name evidence="11" type="ORF">DW972_03525</name>
    <name evidence="10" type="ORF">ERS852450_01318</name>
    <name evidence="9" type="ORF">ERS852578_01346</name>
</gene>
<dbReference type="RefSeq" id="WP_022170716.1">
    <property type="nucleotide sequence ID" value="NZ_BLYK01000001.1"/>
</dbReference>
<dbReference type="PANTHER" id="PTHR24960">
    <property type="entry name" value="PHOTOSYSTEM I IRON-SULFUR CENTER-RELATED"/>
    <property type="match status" value="1"/>
</dbReference>
<dbReference type="GO" id="GO:0051539">
    <property type="term" value="F:4 iron, 4 sulfur cluster binding"/>
    <property type="evidence" value="ECO:0007669"/>
    <property type="project" value="UniProtKB-KW"/>
</dbReference>
<dbReference type="EMBL" id="QRNJ01000024">
    <property type="protein sequence ID" value="RHK39615.1"/>
    <property type="molecule type" value="Genomic_DNA"/>
</dbReference>
<evidence type="ECO:0000256" key="2">
    <source>
        <dbReference type="ARBA" id="ARBA00003532"/>
    </source>
</evidence>
<evidence type="ECO:0000313" key="14">
    <source>
        <dbReference type="Proteomes" id="UP000095390"/>
    </source>
</evidence>
<keyword evidence="4" id="KW-0004">4Fe-4S</keyword>
<dbReference type="PANTHER" id="PTHR24960:SF79">
    <property type="entry name" value="PHOTOSYSTEM I IRON-SULFUR CENTER"/>
    <property type="match status" value="1"/>
</dbReference>
<evidence type="ECO:0000313" key="10">
    <source>
        <dbReference type="EMBL" id="CUO17853.1"/>
    </source>
</evidence>
<evidence type="ECO:0000256" key="3">
    <source>
        <dbReference type="ARBA" id="ARBA00013529"/>
    </source>
</evidence>
<dbReference type="SUPFAM" id="SSF54862">
    <property type="entry name" value="4Fe-4S ferredoxins"/>
    <property type="match status" value="1"/>
</dbReference>
<dbReference type="InterPro" id="IPR050157">
    <property type="entry name" value="PSI_iron-sulfur_center"/>
</dbReference>
<evidence type="ECO:0000313" key="13">
    <source>
        <dbReference type="EMBL" id="RHK39615.1"/>
    </source>
</evidence>
<dbReference type="EMBL" id="QSID01000004">
    <property type="protein sequence ID" value="RHC66460.1"/>
    <property type="molecule type" value="Genomic_DNA"/>
</dbReference>
<keyword evidence="7" id="KW-0411">Iron-sulfur</keyword>
<dbReference type="GO" id="GO:0046872">
    <property type="term" value="F:metal ion binding"/>
    <property type="evidence" value="ECO:0007669"/>
    <property type="project" value="UniProtKB-KW"/>
</dbReference>
<comment type="function">
    <text evidence="2">Ferredoxins are iron-sulfur proteins that transfer electrons in a wide variety of metabolic reactions.</text>
</comment>
<reference evidence="16 17" key="2">
    <citation type="submission" date="2018-08" db="EMBL/GenBank/DDBJ databases">
        <title>A genome reference for cultivated species of the human gut microbiota.</title>
        <authorList>
            <person name="Zou Y."/>
            <person name="Xue W."/>
            <person name="Luo G."/>
        </authorList>
    </citation>
    <scope>NUCLEOTIDE SEQUENCE [LARGE SCALE GENOMIC DNA]</scope>
    <source>
        <strain evidence="13 16">AF45-14BH</strain>
        <strain evidence="12 17">AM34-3LB</strain>
        <strain evidence="11 18">AM48-23BH</strain>
    </source>
</reference>
<proteinExistence type="predicted"/>
<organism evidence="10 15">
    <name type="scientific">Anaerobutyricum hallii</name>
    <dbReference type="NCBI Taxonomy" id="39488"/>
    <lineage>
        <taxon>Bacteria</taxon>
        <taxon>Bacillati</taxon>
        <taxon>Bacillota</taxon>
        <taxon>Clostridia</taxon>
        <taxon>Lachnospirales</taxon>
        <taxon>Lachnospiraceae</taxon>
        <taxon>Anaerobutyricum</taxon>
    </lineage>
</organism>
<evidence type="ECO:0000256" key="5">
    <source>
        <dbReference type="ARBA" id="ARBA00022723"/>
    </source>
</evidence>
<accession>A0A174CXD9</accession>